<evidence type="ECO:0000256" key="1">
    <source>
        <dbReference type="ARBA" id="ARBA00008683"/>
    </source>
</evidence>
<keyword evidence="3" id="KW-0378">Hydrolase</keyword>
<protein>
    <recommendedName>
        <fullName evidence="5">Peptidase S49 domain-containing protein</fullName>
    </recommendedName>
</protein>
<dbReference type="InterPro" id="IPR002142">
    <property type="entry name" value="Peptidase_S49"/>
</dbReference>
<dbReference type="Pfam" id="PF01343">
    <property type="entry name" value="Peptidase_S49"/>
    <property type="match status" value="1"/>
</dbReference>
<name>A0A1R2BG15_9CILI</name>
<dbReference type="Gene3D" id="3.90.226.10">
    <property type="entry name" value="2-enoyl-CoA Hydratase, Chain A, domain 1"/>
    <property type="match status" value="1"/>
</dbReference>
<dbReference type="InterPro" id="IPR029045">
    <property type="entry name" value="ClpP/crotonase-like_dom_sf"/>
</dbReference>
<dbReference type="SUPFAM" id="SSF52096">
    <property type="entry name" value="ClpP/crotonase"/>
    <property type="match status" value="1"/>
</dbReference>
<keyword evidence="4" id="KW-0720">Serine protease</keyword>
<dbReference type="InterPro" id="IPR047272">
    <property type="entry name" value="S49_SppA_C"/>
</dbReference>
<dbReference type="PANTHER" id="PTHR42987:SF8">
    <property type="entry name" value="PROTEINASE"/>
    <property type="match status" value="1"/>
</dbReference>
<organism evidence="6 7">
    <name type="scientific">Stentor coeruleus</name>
    <dbReference type="NCBI Taxonomy" id="5963"/>
    <lineage>
        <taxon>Eukaryota</taxon>
        <taxon>Sar</taxon>
        <taxon>Alveolata</taxon>
        <taxon>Ciliophora</taxon>
        <taxon>Postciliodesmatophora</taxon>
        <taxon>Heterotrichea</taxon>
        <taxon>Heterotrichida</taxon>
        <taxon>Stentoridae</taxon>
        <taxon>Stentor</taxon>
    </lineage>
</organism>
<evidence type="ECO:0000256" key="3">
    <source>
        <dbReference type="ARBA" id="ARBA00022801"/>
    </source>
</evidence>
<reference evidence="6 7" key="1">
    <citation type="submission" date="2016-11" db="EMBL/GenBank/DDBJ databases">
        <title>The macronuclear genome of Stentor coeruleus: a giant cell with tiny introns.</title>
        <authorList>
            <person name="Slabodnick M."/>
            <person name="Ruby J.G."/>
            <person name="Reiff S.B."/>
            <person name="Swart E.C."/>
            <person name="Gosai S."/>
            <person name="Prabakaran S."/>
            <person name="Witkowska E."/>
            <person name="Larue G.E."/>
            <person name="Fisher S."/>
            <person name="Freeman R.M."/>
            <person name="Gunawardena J."/>
            <person name="Chu W."/>
            <person name="Stover N.A."/>
            <person name="Gregory B.D."/>
            <person name="Nowacki M."/>
            <person name="Derisi J."/>
            <person name="Roy S.W."/>
            <person name="Marshall W.F."/>
            <person name="Sood P."/>
        </authorList>
    </citation>
    <scope>NUCLEOTIDE SEQUENCE [LARGE SCALE GENOMIC DNA]</scope>
    <source>
        <strain evidence="6">WM001</strain>
    </source>
</reference>
<comment type="caution">
    <text evidence="6">The sequence shown here is derived from an EMBL/GenBank/DDBJ whole genome shotgun (WGS) entry which is preliminary data.</text>
</comment>
<evidence type="ECO:0000256" key="2">
    <source>
        <dbReference type="ARBA" id="ARBA00022670"/>
    </source>
</evidence>
<dbReference type="AlphaFoldDB" id="A0A1R2BG15"/>
<evidence type="ECO:0000256" key="4">
    <source>
        <dbReference type="ARBA" id="ARBA00022825"/>
    </source>
</evidence>
<dbReference type="OrthoDB" id="284461at2759"/>
<keyword evidence="2" id="KW-0645">Protease</keyword>
<dbReference type="GO" id="GO:0008236">
    <property type="term" value="F:serine-type peptidase activity"/>
    <property type="evidence" value="ECO:0007669"/>
    <property type="project" value="UniProtKB-KW"/>
</dbReference>
<comment type="similarity">
    <text evidence="1">Belongs to the peptidase S49 family.</text>
</comment>
<evidence type="ECO:0000259" key="5">
    <source>
        <dbReference type="Pfam" id="PF01343"/>
    </source>
</evidence>
<feature type="domain" description="Peptidase S49" evidence="5">
    <location>
        <begin position="72"/>
        <end position="223"/>
    </location>
</feature>
<sequence>MEMLKRVTDLNKVVFKLKITGQITNHMTEKVIKSLKGNIFYNPVALAIVVNSMGGSATQSNIIRSEIEAYAAKKKIPVYSFAEDFATAGSYLILSSGTKIYCSEASLMGCIGARFNFFDFKDAAENYGIKRRTWSTSPKDIDVRLDPLTPLSEDSKNWAKGILEQSTVQLQKAIEKTRGSKLVKEKAFTGEVLTGKQAEEFGLVDGLGHCDEVMNQLFPEKKVVEIGNRFRSFN</sequence>
<keyword evidence="7" id="KW-1185">Reference proteome</keyword>
<gene>
    <name evidence="6" type="ORF">SteCoe_25087</name>
</gene>
<dbReference type="PANTHER" id="PTHR42987">
    <property type="entry name" value="PEPTIDASE S49"/>
    <property type="match status" value="1"/>
</dbReference>
<accession>A0A1R2BG15</accession>
<evidence type="ECO:0000313" key="7">
    <source>
        <dbReference type="Proteomes" id="UP000187209"/>
    </source>
</evidence>
<dbReference type="Proteomes" id="UP000187209">
    <property type="component" value="Unassembled WGS sequence"/>
</dbReference>
<dbReference type="GO" id="GO:0006508">
    <property type="term" value="P:proteolysis"/>
    <property type="evidence" value="ECO:0007669"/>
    <property type="project" value="UniProtKB-KW"/>
</dbReference>
<proteinExistence type="inferred from homology"/>
<evidence type="ECO:0000313" key="6">
    <source>
        <dbReference type="EMBL" id="OMJ75713.1"/>
    </source>
</evidence>
<dbReference type="EMBL" id="MPUH01000673">
    <property type="protein sequence ID" value="OMJ75713.1"/>
    <property type="molecule type" value="Genomic_DNA"/>
</dbReference>
<dbReference type="CDD" id="cd07023">
    <property type="entry name" value="S49_Sppa_N_C"/>
    <property type="match status" value="1"/>
</dbReference>